<evidence type="ECO:0000313" key="3">
    <source>
        <dbReference type="EMBL" id="GMS89392.1"/>
    </source>
</evidence>
<accession>A0AAV5T342</accession>
<reference evidence="3" key="1">
    <citation type="submission" date="2023-10" db="EMBL/GenBank/DDBJ databases">
        <title>Genome assembly of Pristionchus species.</title>
        <authorList>
            <person name="Yoshida K."/>
            <person name="Sommer R.J."/>
        </authorList>
    </citation>
    <scope>NUCLEOTIDE SEQUENCE</scope>
    <source>
        <strain evidence="3">RS0144</strain>
    </source>
</reference>
<feature type="non-terminal residue" evidence="3">
    <location>
        <position position="1"/>
    </location>
</feature>
<comment type="caution">
    <text evidence="3">The sequence shown here is derived from an EMBL/GenBank/DDBJ whole genome shotgun (WGS) entry which is preliminary data.</text>
</comment>
<protein>
    <recommendedName>
        <fullName evidence="2">RIMS-binding protein 1/2/3 Fn3 domain-containing protein</fullName>
    </recommendedName>
</protein>
<sequence length="127" mass="13338">DHVVLRLADLSDDPPIFITVRTRTREGAVSSDSNVARVPRAGLSSSLPYSGPLGSTVGQTRVVTPLAGVSLSATNPLSGQGNSVVPLHLPLQTLTNFQSNIHPGSLSDPLRVKESDPMASSYPSPFH</sequence>
<evidence type="ECO:0000259" key="2">
    <source>
        <dbReference type="Pfam" id="PF25523"/>
    </source>
</evidence>
<organism evidence="3 4">
    <name type="scientific">Pristionchus entomophagus</name>
    <dbReference type="NCBI Taxonomy" id="358040"/>
    <lineage>
        <taxon>Eukaryota</taxon>
        <taxon>Metazoa</taxon>
        <taxon>Ecdysozoa</taxon>
        <taxon>Nematoda</taxon>
        <taxon>Chromadorea</taxon>
        <taxon>Rhabditida</taxon>
        <taxon>Rhabditina</taxon>
        <taxon>Diplogasteromorpha</taxon>
        <taxon>Diplogasteroidea</taxon>
        <taxon>Neodiplogasteridae</taxon>
        <taxon>Pristionchus</taxon>
    </lineage>
</organism>
<name>A0AAV5T342_9BILA</name>
<gene>
    <name evidence="3" type="ORF">PENTCL1PPCAC_11567</name>
</gene>
<dbReference type="Pfam" id="PF25523">
    <property type="entry name" value="Ig_RIMBP2"/>
    <property type="match status" value="1"/>
</dbReference>
<dbReference type="Proteomes" id="UP001432027">
    <property type="component" value="Unassembled WGS sequence"/>
</dbReference>
<dbReference type="AlphaFoldDB" id="A0AAV5T342"/>
<feature type="non-terminal residue" evidence="3">
    <location>
        <position position="127"/>
    </location>
</feature>
<dbReference type="EMBL" id="BTSX01000003">
    <property type="protein sequence ID" value="GMS89392.1"/>
    <property type="molecule type" value="Genomic_DNA"/>
</dbReference>
<feature type="domain" description="RIMS-binding protein 1/2/3 Fn3" evidence="2">
    <location>
        <begin position="1"/>
        <end position="41"/>
    </location>
</feature>
<dbReference type="InterPro" id="IPR057884">
    <property type="entry name" value="FN3_RIM-BP1/2/3"/>
</dbReference>
<proteinExistence type="predicted"/>
<evidence type="ECO:0000256" key="1">
    <source>
        <dbReference type="SAM" id="MobiDB-lite"/>
    </source>
</evidence>
<keyword evidence="4" id="KW-1185">Reference proteome</keyword>
<feature type="region of interest" description="Disordered" evidence="1">
    <location>
        <begin position="100"/>
        <end position="127"/>
    </location>
</feature>
<evidence type="ECO:0000313" key="4">
    <source>
        <dbReference type="Proteomes" id="UP001432027"/>
    </source>
</evidence>